<feature type="region of interest" description="Disordered" evidence="1">
    <location>
        <begin position="135"/>
        <end position="373"/>
    </location>
</feature>
<dbReference type="EMBL" id="KL198014">
    <property type="protein sequence ID" value="KDQ22292.1"/>
    <property type="molecule type" value="Genomic_DNA"/>
</dbReference>
<evidence type="ECO:0008006" key="4">
    <source>
        <dbReference type="Google" id="ProtNLM"/>
    </source>
</evidence>
<dbReference type="STRING" id="1137138.A0A067NDW7"/>
<gene>
    <name evidence="2" type="ORF">PLEOSDRAFT_171712</name>
</gene>
<proteinExistence type="predicted"/>
<evidence type="ECO:0000313" key="3">
    <source>
        <dbReference type="Proteomes" id="UP000027073"/>
    </source>
</evidence>
<dbReference type="AlphaFoldDB" id="A0A067NDW7"/>
<dbReference type="PANTHER" id="PTHR45786:SF74">
    <property type="entry name" value="ATP-DEPENDENT DNA HELICASE"/>
    <property type="match status" value="1"/>
</dbReference>
<sequence>MANAHSLRRDNGAQRPTTPTRHQQQVRQHTRAEAERDTLQQSPRRRRRHDENAPPLNSASETCNAQSDANAFLPASMRFGSPLLPSLGCLTPSQRANILQPHTPALSAVHTYNNALPTLPLTAVRLLSGSVPRVTESAPAQRVFTTPSQPEDTHTQQTPTPQPRNPSQSDPVPNRRSLAQQARRARERAAKDLHVCTDRPQQPTPPPTQQCQLNAPASQPPPNRRSLAQQARRARERASRDTNHLPQEVQQVPAMEPPSALPTPPQTQVLQLRPDSPVSMPPPNRRSLAQQARRARERASREANHGLQAVQPSPPAPPSPTLQATLRSRGRPRVTRAQQPTPPIAQHGNPPSVSGQPSGDHESAARASRPRITLRRLLPAARRPYLDPEARHDLGRMNIACPYCGALHWDAERTAKSRHFATPEFGACCNHGKVALPPLRYPPATLRALLEADDAAAREFRTNIRAYNAALAFTSLGVKTDDSINRDPTNSHRIRGGPTYVFRILGQLCHKSGVLEPAPGRAPSYAQLYLYDPQSALQQRMHRNNELRADTMGSLQSMLTTHNPYAAMFKHAFEVMREHGDVPDFEVCFRVDKASRGIHPRRINAPTADEVAMVLPGDGTTTDYRDIILRRRAVNGPCLYRIHEGHPAYSPLHYVLLFPFGSPWTIFNASARRTSIPAMVGRHVGKR</sequence>
<dbReference type="HOGENOM" id="CLU_400682_0_0_1"/>
<feature type="compositionally biased region" description="Basic and acidic residues" evidence="1">
    <location>
        <begin position="187"/>
        <end position="197"/>
    </location>
</feature>
<name>A0A067NDW7_PLEO1</name>
<dbReference type="Proteomes" id="UP000027073">
    <property type="component" value="Unassembled WGS sequence"/>
</dbReference>
<evidence type="ECO:0000256" key="1">
    <source>
        <dbReference type="SAM" id="MobiDB-lite"/>
    </source>
</evidence>
<feature type="compositionally biased region" description="Pro residues" evidence="1">
    <location>
        <begin position="255"/>
        <end position="265"/>
    </location>
</feature>
<accession>A0A067NDW7</accession>
<dbReference type="InParanoid" id="A0A067NDW7"/>
<feature type="compositionally biased region" description="Low complexity" evidence="1">
    <location>
        <begin position="14"/>
        <end position="27"/>
    </location>
</feature>
<protein>
    <recommendedName>
        <fullName evidence="4">Helitron helicase-like domain-containing protein</fullName>
    </recommendedName>
</protein>
<evidence type="ECO:0000313" key="2">
    <source>
        <dbReference type="EMBL" id="KDQ22292.1"/>
    </source>
</evidence>
<feature type="region of interest" description="Disordered" evidence="1">
    <location>
        <begin position="1"/>
        <end position="63"/>
    </location>
</feature>
<reference evidence="3" key="1">
    <citation type="journal article" date="2014" name="Proc. Natl. Acad. Sci. U.S.A.">
        <title>Extensive sampling of basidiomycete genomes demonstrates inadequacy of the white-rot/brown-rot paradigm for wood decay fungi.</title>
        <authorList>
            <person name="Riley R."/>
            <person name="Salamov A.A."/>
            <person name="Brown D.W."/>
            <person name="Nagy L.G."/>
            <person name="Floudas D."/>
            <person name="Held B.W."/>
            <person name="Levasseur A."/>
            <person name="Lombard V."/>
            <person name="Morin E."/>
            <person name="Otillar R."/>
            <person name="Lindquist E.A."/>
            <person name="Sun H."/>
            <person name="LaButti K.M."/>
            <person name="Schmutz J."/>
            <person name="Jabbour D."/>
            <person name="Luo H."/>
            <person name="Baker S.E."/>
            <person name="Pisabarro A.G."/>
            <person name="Walton J.D."/>
            <person name="Blanchette R.A."/>
            <person name="Henrissat B."/>
            <person name="Martin F."/>
            <person name="Cullen D."/>
            <person name="Hibbett D.S."/>
            <person name="Grigoriev I.V."/>
        </authorList>
    </citation>
    <scope>NUCLEOTIDE SEQUENCE [LARGE SCALE GENOMIC DNA]</scope>
    <source>
        <strain evidence="3">PC15</strain>
    </source>
</reference>
<dbReference type="PANTHER" id="PTHR45786">
    <property type="entry name" value="DNA BINDING PROTEIN-LIKE"/>
    <property type="match status" value="1"/>
</dbReference>
<dbReference type="VEuPathDB" id="FungiDB:PLEOSDRAFT_171712"/>
<organism evidence="2 3">
    <name type="scientific">Pleurotus ostreatus (strain PC15)</name>
    <name type="common">Oyster mushroom</name>
    <dbReference type="NCBI Taxonomy" id="1137138"/>
    <lineage>
        <taxon>Eukaryota</taxon>
        <taxon>Fungi</taxon>
        <taxon>Dikarya</taxon>
        <taxon>Basidiomycota</taxon>
        <taxon>Agaricomycotina</taxon>
        <taxon>Agaricomycetes</taxon>
        <taxon>Agaricomycetidae</taxon>
        <taxon>Agaricales</taxon>
        <taxon>Pleurotineae</taxon>
        <taxon>Pleurotaceae</taxon>
        <taxon>Pleurotus</taxon>
    </lineage>
</organism>